<dbReference type="RefSeq" id="WP_179266218.1">
    <property type="nucleotide sequence ID" value="NZ_FZPH01000006.1"/>
</dbReference>
<evidence type="ECO:0000313" key="2">
    <source>
        <dbReference type="Proteomes" id="UP000198362"/>
    </source>
</evidence>
<proteinExistence type="predicted"/>
<organism evidence="1 2">
    <name type="scientific">Asanoa hainanensis</name>
    <dbReference type="NCBI Taxonomy" id="560556"/>
    <lineage>
        <taxon>Bacteria</taxon>
        <taxon>Bacillati</taxon>
        <taxon>Actinomycetota</taxon>
        <taxon>Actinomycetes</taxon>
        <taxon>Micromonosporales</taxon>
        <taxon>Micromonosporaceae</taxon>
        <taxon>Asanoa</taxon>
    </lineage>
</organism>
<protein>
    <recommendedName>
        <fullName evidence="3">Right handed beta helix region</fullName>
    </recommendedName>
</protein>
<evidence type="ECO:0000313" key="1">
    <source>
        <dbReference type="EMBL" id="SNT43815.1"/>
    </source>
</evidence>
<reference evidence="1 2" key="1">
    <citation type="submission" date="2017-06" db="EMBL/GenBank/DDBJ databases">
        <authorList>
            <person name="Kim H.J."/>
            <person name="Triplett B.A."/>
        </authorList>
    </citation>
    <scope>NUCLEOTIDE SEQUENCE [LARGE SCALE GENOMIC DNA]</scope>
    <source>
        <strain evidence="1 2">CGMCC 4.5593</strain>
    </source>
</reference>
<gene>
    <name evidence="1" type="ORF">SAMN05421812_10639</name>
</gene>
<evidence type="ECO:0008006" key="3">
    <source>
        <dbReference type="Google" id="ProtNLM"/>
    </source>
</evidence>
<keyword evidence="2" id="KW-1185">Reference proteome</keyword>
<name>A0A239MM92_9ACTN</name>
<accession>A0A239MM92</accession>
<sequence>MVGRAAVGSFVNVGAGATDTVVSANSVEGIWSSVGPIVPAIVVTDAPRTTLTNNTIVTNCVPGVTVTGASTEFGLYNTIVRTRLADVAGCSGNADPATAPAVSVASAATTGSRIDYNVIDPVPGAAAYVWDDTTYPDPAAFHTATGQGAHDIGADAKVKGGYELDDVGWGLNLDSPAIDSAWADAPGLPATDLFGNAHADKPDTANSGGGFVDRGATELLPSLTFTSTTARVRGGGTFETETKATVTSPWTVDGPVGAVALQSGGKTILDRTGRFTFAHAGLSCVSVRTSEDGFRRYPAEYLKSNCLMLGAAFTAVTPQRVLNTKAAVGVNRTTPLNPHEEIELALPAPAANSDAVVLNVTVTNPTTNGYLKVYPTTEPIASNINFAANQTIPNLVTVPVANGKVKIKNGSAGTVHVLADLAGYYGNAGLGLTSNTPARVLDTRSALGVPGTAPLGPNGRVTVDLSSKVPAGTTAVLLNVAVTKPTAGGYLTAFPPGGAVPATSNLNFVTGQTANNMVIAPVVDQKISFAYGGSGTVHVLAELSGYFAPGVADTYLPLTPRRIFDTRERGITLGAGQAYEISTYDDSCYEYGCPATAVVANLTVTGTQSPGYLTVYPAGQPRPTASVINFGVNETIANLVTVGLHDGAFMVYNSSAKPVHIVVDQAGFYLSPPPA</sequence>
<dbReference type="AlphaFoldDB" id="A0A239MM92"/>
<dbReference type="Proteomes" id="UP000198362">
    <property type="component" value="Unassembled WGS sequence"/>
</dbReference>
<dbReference type="EMBL" id="FZPH01000006">
    <property type="protein sequence ID" value="SNT43815.1"/>
    <property type="molecule type" value="Genomic_DNA"/>
</dbReference>